<dbReference type="EMBL" id="VSSQ01006572">
    <property type="protein sequence ID" value="MPM33148.1"/>
    <property type="molecule type" value="Genomic_DNA"/>
</dbReference>
<name>A0A644YYN3_9ZZZZ</name>
<gene>
    <name evidence="1" type="ORF">SDC9_79717</name>
</gene>
<sequence length="101" mass="11178">MGSGIRFLSSIYIRQFCIGFPTLITGSSLRQHIDTPTVVSDGPYWFITLALEYFTILLYRLTGNASPPQSINSNRPNAFLNALFLKYACILDGVAETKPTA</sequence>
<accession>A0A644YYN3</accession>
<proteinExistence type="predicted"/>
<evidence type="ECO:0000313" key="1">
    <source>
        <dbReference type="EMBL" id="MPM33148.1"/>
    </source>
</evidence>
<reference evidence="1" key="1">
    <citation type="submission" date="2019-08" db="EMBL/GenBank/DDBJ databases">
        <authorList>
            <person name="Kucharzyk K."/>
            <person name="Murdoch R.W."/>
            <person name="Higgins S."/>
            <person name="Loffler F."/>
        </authorList>
    </citation>
    <scope>NUCLEOTIDE SEQUENCE</scope>
</reference>
<protein>
    <submittedName>
        <fullName evidence="1">Uncharacterized protein</fullName>
    </submittedName>
</protein>
<organism evidence="1">
    <name type="scientific">bioreactor metagenome</name>
    <dbReference type="NCBI Taxonomy" id="1076179"/>
    <lineage>
        <taxon>unclassified sequences</taxon>
        <taxon>metagenomes</taxon>
        <taxon>ecological metagenomes</taxon>
    </lineage>
</organism>
<dbReference type="AlphaFoldDB" id="A0A644YYN3"/>
<comment type="caution">
    <text evidence="1">The sequence shown here is derived from an EMBL/GenBank/DDBJ whole genome shotgun (WGS) entry which is preliminary data.</text>
</comment>